<dbReference type="InterPro" id="IPR005835">
    <property type="entry name" value="NTP_transferase_dom"/>
</dbReference>
<dbReference type="Gene3D" id="3.90.550.10">
    <property type="entry name" value="Spore Coat Polysaccharide Biosynthesis Protein SpsA, Chain A"/>
    <property type="match status" value="1"/>
</dbReference>
<proteinExistence type="predicted"/>
<feature type="non-terminal residue" evidence="3">
    <location>
        <position position="409"/>
    </location>
</feature>
<comment type="caution">
    <text evidence="3">The sequence shown here is derived from an EMBL/GenBank/DDBJ whole genome shotgun (WGS) entry which is preliminary data.</text>
</comment>
<dbReference type="PANTHER" id="PTHR46390:SF1">
    <property type="entry name" value="MANNOSE-1-PHOSPHATE GUANYLYLTRANSFERASE"/>
    <property type="match status" value="1"/>
</dbReference>
<dbReference type="EMBL" id="PFBD01000030">
    <property type="protein sequence ID" value="PIR86630.1"/>
    <property type="molecule type" value="Genomic_DNA"/>
</dbReference>
<reference evidence="4" key="1">
    <citation type="submission" date="2017-09" db="EMBL/GenBank/DDBJ databases">
        <title>Depth-based differentiation of microbial function through sediment-hosted aquifers and enrichment of novel symbionts in the deep terrestrial subsurface.</title>
        <authorList>
            <person name="Probst A.J."/>
            <person name="Ladd B."/>
            <person name="Jarett J.K."/>
            <person name="Geller-Mcgrath D.E."/>
            <person name="Sieber C.M.K."/>
            <person name="Emerson J.B."/>
            <person name="Anantharaman K."/>
            <person name="Thomas B.C."/>
            <person name="Malmstrom R."/>
            <person name="Stieglmeier M."/>
            <person name="Klingl A."/>
            <person name="Woyke T."/>
            <person name="Ryan C.M."/>
            <person name="Banfield J.F."/>
        </authorList>
    </citation>
    <scope>NUCLEOTIDE SEQUENCE [LARGE SCALE GENOMIC DNA]</scope>
</reference>
<evidence type="ECO:0000313" key="3">
    <source>
        <dbReference type="EMBL" id="PIR86630.1"/>
    </source>
</evidence>
<evidence type="ECO:0000259" key="1">
    <source>
        <dbReference type="Pfam" id="PF00483"/>
    </source>
</evidence>
<dbReference type="InterPro" id="IPR054566">
    <property type="entry name" value="ManC/GMP-like_b-helix"/>
</dbReference>
<dbReference type="InterPro" id="IPR029044">
    <property type="entry name" value="Nucleotide-diphossugar_trans"/>
</dbReference>
<organism evidence="3 4">
    <name type="scientific">Candidatus Harrisonbacteria bacterium CG10_big_fil_rev_8_21_14_0_10_49_15</name>
    <dbReference type="NCBI Taxonomy" id="1974587"/>
    <lineage>
        <taxon>Bacteria</taxon>
        <taxon>Candidatus Harrisoniibacteriota</taxon>
    </lineage>
</organism>
<dbReference type="AlphaFoldDB" id="A0A2H0UJR9"/>
<dbReference type="Pfam" id="PF22640">
    <property type="entry name" value="ManC_GMP_beta-helix"/>
    <property type="match status" value="1"/>
</dbReference>
<dbReference type="GO" id="GO:0009298">
    <property type="term" value="P:GDP-mannose biosynthetic process"/>
    <property type="evidence" value="ECO:0007669"/>
    <property type="project" value="TreeGrafter"/>
</dbReference>
<dbReference type="SUPFAM" id="SSF53448">
    <property type="entry name" value="Nucleotide-diphospho-sugar transferases"/>
    <property type="match status" value="1"/>
</dbReference>
<protein>
    <submittedName>
        <fullName evidence="3">Uncharacterized protein</fullName>
    </submittedName>
</protein>
<evidence type="ECO:0000259" key="2">
    <source>
        <dbReference type="Pfam" id="PF22640"/>
    </source>
</evidence>
<name>A0A2H0UJR9_9BACT</name>
<dbReference type="GO" id="GO:0004475">
    <property type="term" value="F:mannose-1-phosphate guanylyltransferase (GTP) activity"/>
    <property type="evidence" value="ECO:0007669"/>
    <property type="project" value="TreeGrafter"/>
</dbReference>
<evidence type="ECO:0000313" key="4">
    <source>
        <dbReference type="Proteomes" id="UP000229526"/>
    </source>
</evidence>
<dbReference type="Pfam" id="PF00483">
    <property type="entry name" value="NTP_transferase"/>
    <property type="match status" value="1"/>
</dbReference>
<feature type="domain" description="Nucleotidyl transferase" evidence="1">
    <location>
        <begin position="6"/>
        <end position="279"/>
    </location>
</feature>
<dbReference type="SUPFAM" id="SSF159283">
    <property type="entry name" value="Guanosine diphospho-D-mannose pyrophosphorylase/mannose-6-phosphate isomerase linker domain"/>
    <property type="match status" value="1"/>
</dbReference>
<dbReference type="PANTHER" id="PTHR46390">
    <property type="entry name" value="MANNOSE-1-PHOSPHATE GUANYLYLTRANSFERASE"/>
    <property type="match status" value="1"/>
</dbReference>
<accession>A0A2H0UJR9</accession>
<sequence>MNARVLIMAGGSGTRLWPYSTKRTPKQFLKLIGGRSSFELALERAILVTGPEQVFVSTNSVNELHVWRQMRATGIPRANILVKEGDYDTGGAVFSALRRLKKDFGAKDDDVVTIFPADHVINPLAEFEKTLIFAWATAAKHNCLVTLGKRPDEPVSSYGYMLVHSEPDEKNRAINRTILRVERFIEKPPREKAQELIATGRAFWNVGIFSFPIGAMLSEFCRYFGVDEWQAVTDDQLQENAGVSFDKMVVERVAELRVLEAGFNWLDIGSWKALQETLTRDDQRNTSEGEHILVNTADSMVIGGGRPVVLVGLEDVFVVNHDDALLVISGKKIDDLKAAMPILAERYPRLVQGRPVVTVCTPVPEAGKPATSSGKHLRDTVASALCQSYPFVEEVVVTSVGAATRVREQ</sequence>
<feature type="domain" description="MannoseP isomerase/GMP-like beta-helix" evidence="2">
    <location>
        <begin position="289"/>
        <end position="330"/>
    </location>
</feature>
<dbReference type="Proteomes" id="UP000229526">
    <property type="component" value="Unassembled WGS sequence"/>
</dbReference>
<dbReference type="InterPro" id="IPR051161">
    <property type="entry name" value="Mannose-6P_isomerase_type2"/>
</dbReference>
<gene>
    <name evidence="3" type="ORF">COU11_04715</name>
</gene>